<dbReference type="PANTHER" id="PTHR43884:SF12">
    <property type="entry name" value="ISOVALERYL-COA DEHYDROGENASE, MITOCHONDRIAL-RELATED"/>
    <property type="match status" value="1"/>
</dbReference>
<evidence type="ECO:0000256" key="2">
    <source>
        <dbReference type="ARBA" id="ARBA00009347"/>
    </source>
</evidence>
<comment type="similarity">
    <text evidence="2 7">Belongs to the acyl-CoA dehydrogenase family.</text>
</comment>
<protein>
    <submittedName>
        <fullName evidence="12">Acyl-CoA dehydrogenase</fullName>
    </submittedName>
</protein>
<proteinExistence type="inferred from homology"/>
<reference evidence="12 13" key="1">
    <citation type="submission" date="2019-04" db="EMBL/GenBank/DDBJ databases">
        <title>Bacillus sediminilitoris sp. nov., isolated from a tidal flat sediment on the East China Sea.</title>
        <authorList>
            <person name="Wei Y."/>
            <person name="Mao H."/>
            <person name="Fang J."/>
        </authorList>
    </citation>
    <scope>NUCLEOTIDE SEQUENCE [LARGE SCALE GENOMIC DNA]</scope>
    <source>
        <strain evidence="12 13">DSL-17</strain>
    </source>
</reference>
<evidence type="ECO:0000313" key="12">
    <source>
        <dbReference type="EMBL" id="THF80984.1"/>
    </source>
</evidence>
<feature type="domain" description="Acyl-CoA dehydrogenase-like C-terminal" evidence="11">
    <location>
        <begin position="463"/>
        <end position="566"/>
    </location>
</feature>
<evidence type="ECO:0000256" key="5">
    <source>
        <dbReference type="ARBA" id="ARBA00023002"/>
    </source>
</evidence>
<evidence type="ECO:0000256" key="3">
    <source>
        <dbReference type="ARBA" id="ARBA00022630"/>
    </source>
</evidence>
<dbReference type="SUPFAM" id="SSF47203">
    <property type="entry name" value="Acyl-CoA dehydrogenase C-terminal domain-like"/>
    <property type="match status" value="1"/>
</dbReference>
<dbReference type="AlphaFoldDB" id="A0A4S4C0K4"/>
<dbReference type="SUPFAM" id="SSF56645">
    <property type="entry name" value="Acyl-CoA dehydrogenase NM domain-like"/>
    <property type="match status" value="1"/>
</dbReference>
<dbReference type="InterPro" id="IPR046373">
    <property type="entry name" value="Acyl-CoA_Oxase/DH_mid-dom_sf"/>
</dbReference>
<dbReference type="PROSITE" id="PS00072">
    <property type="entry name" value="ACYL_COA_DH_1"/>
    <property type="match status" value="1"/>
</dbReference>
<dbReference type="Gene3D" id="2.40.110.10">
    <property type="entry name" value="Butyryl-CoA Dehydrogenase, subunit A, domain 2"/>
    <property type="match status" value="1"/>
</dbReference>
<keyword evidence="5 7" id="KW-0560">Oxidoreductase</keyword>
<dbReference type="InterPro" id="IPR009075">
    <property type="entry name" value="AcylCo_DH/oxidase_C"/>
</dbReference>
<evidence type="ECO:0000256" key="7">
    <source>
        <dbReference type="RuleBase" id="RU362125"/>
    </source>
</evidence>
<dbReference type="InterPro" id="IPR006091">
    <property type="entry name" value="Acyl-CoA_Oxase/DH_mid-dom"/>
</dbReference>
<evidence type="ECO:0000256" key="6">
    <source>
        <dbReference type="ARBA" id="ARBA00052546"/>
    </source>
</evidence>
<gene>
    <name evidence="12" type="ORF">E6W99_07405</name>
</gene>
<feature type="domain" description="Acyl-CoA dehydrogenase/oxidase C-terminal" evidence="8">
    <location>
        <begin position="252"/>
        <end position="415"/>
    </location>
</feature>
<keyword evidence="3 7" id="KW-0285">Flavoprotein</keyword>
<accession>A0A4S4C0K4</accession>
<comment type="caution">
    <text evidence="12">The sequence shown here is derived from an EMBL/GenBank/DDBJ whole genome shotgun (WGS) entry which is preliminary data.</text>
</comment>
<keyword evidence="13" id="KW-1185">Reference proteome</keyword>
<dbReference type="Pfam" id="PF00441">
    <property type="entry name" value="Acyl-CoA_dh_1"/>
    <property type="match status" value="1"/>
</dbReference>
<dbReference type="FunFam" id="1.10.540.10:FF:000001">
    <property type="entry name" value="Very long-chain-specific acyl-CoA dehydrogenase, mitochondrial"/>
    <property type="match status" value="1"/>
</dbReference>
<sequence length="594" mass="65769">MAKATDAVIKGGSFLIEDVSYDRIFTPEDFTDEHIMIAKTTEDFVVNKVLPELDDIEKHQFEKSVKLLKQAGDLGLLGADVPEEYGGFGLDKISSALITEKFARAGSFSLSYGAHVGIGSLPIVLFGNEEQKHKYLPGLASGEKLAAYALTEPNSGSDALGARTTAKLNAEGTHYVLNGEKQWITNSGFADVFVVYAKVDGEHFSAFIVEKDYKGVSTGPEEKKMGIKGSSTRTLILEDAHVPKENLLGELGKGHVIAFNILNIGRYKLAVGTIGAAKRAIDISVQYANQRKQFKTSIASFSAIQEKLANMAVKTYAMESSVYRTVGLFEDRMSRLTEEQIKVGKEVAASIAEYAIECSLNKVFGSETLDYVVDEGVQIHGGYGFMAEYEIERMYRDSRINRIFEGTNEINRLLVPGTYLRKAMKGELPLLQKAQSLQEELMMLMPEEVGEETLQQEKYLLKNAKKIGVLIAGLAAQKYGKELQKEQEILINIADIVSNVYAMESAILRTEKAIVKKGEEKNKQKLLYTQVYCQEAFNEIEAHAKESLIAVETGDSLRMMLSALRKFTRHTPINVISKKREIAAALIEKNAYLS</sequence>
<keyword evidence="4 7" id="KW-0274">FAD</keyword>
<dbReference type="Pfam" id="PF02770">
    <property type="entry name" value="Acyl-CoA_dh_M"/>
    <property type="match status" value="1"/>
</dbReference>
<dbReference type="RefSeq" id="WP_136352560.1">
    <property type="nucleotide sequence ID" value="NZ_CP046266.1"/>
</dbReference>
<dbReference type="InterPro" id="IPR006089">
    <property type="entry name" value="Acyl-CoA_DH_CS"/>
</dbReference>
<evidence type="ECO:0000259" key="10">
    <source>
        <dbReference type="Pfam" id="PF02771"/>
    </source>
</evidence>
<dbReference type="GO" id="GO:0003995">
    <property type="term" value="F:acyl-CoA dehydrogenase activity"/>
    <property type="evidence" value="ECO:0007669"/>
    <property type="project" value="InterPro"/>
</dbReference>
<dbReference type="PANTHER" id="PTHR43884">
    <property type="entry name" value="ACYL-COA DEHYDROGENASE"/>
    <property type="match status" value="1"/>
</dbReference>
<evidence type="ECO:0000259" key="11">
    <source>
        <dbReference type="Pfam" id="PF21263"/>
    </source>
</evidence>
<name>A0A4S4C0K4_9BACI</name>
<feature type="domain" description="Acyl-CoA oxidase/dehydrogenase middle" evidence="9">
    <location>
        <begin position="147"/>
        <end position="239"/>
    </location>
</feature>
<dbReference type="InterPro" id="IPR049426">
    <property type="entry name" value="Acyl-CoA-dh-like_C"/>
</dbReference>
<dbReference type="Pfam" id="PF02771">
    <property type="entry name" value="Acyl-CoA_dh_N"/>
    <property type="match status" value="1"/>
</dbReference>
<dbReference type="FunFam" id="2.40.110.10:FF:000017">
    <property type="entry name" value="Acyl-CoA dehydrogenase"/>
    <property type="match status" value="1"/>
</dbReference>
<dbReference type="InterPro" id="IPR009100">
    <property type="entry name" value="AcylCoA_DH/oxidase_NM_dom_sf"/>
</dbReference>
<comment type="cofactor">
    <cofactor evidence="1 7">
        <name>FAD</name>
        <dbReference type="ChEBI" id="CHEBI:57692"/>
    </cofactor>
</comment>
<comment type="catalytic activity">
    <reaction evidence="6">
        <text>a 2,3-saturated acyl-CoA + A = a 2,3-dehydroacyl-CoA + AH2</text>
        <dbReference type="Rhea" id="RHEA:48608"/>
        <dbReference type="ChEBI" id="CHEBI:13193"/>
        <dbReference type="ChEBI" id="CHEBI:17499"/>
        <dbReference type="ChEBI" id="CHEBI:60015"/>
        <dbReference type="ChEBI" id="CHEBI:65111"/>
    </reaction>
</comment>
<dbReference type="Gene3D" id="1.20.140.10">
    <property type="entry name" value="Butyryl-CoA Dehydrogenase, subunit A, domain 3"/>
    <property type="match status" value="2"/>
</dbReference>
<dbReference type="OrthoDB" id="9802447at2"/>
<dbReference type="Proteomes" id="UP000310334">
    <property type="component" value="Unassembled WGS sequence"/>
</dbReference>
<organism evidence="12 13">
    <name type="scientific">Metabacillus sediminilitoris</name>
    <dbReference type="NCBI Taxonomy" id="2567941"/>
    <lineage>
        <taxon>Bacteria</taxon>
        <taxon>Bacillati</taxon>
        <taxon>Bacillota</taxon>
        <taxon>Bacilli</taxon>
        <taxon>Bacillales</taxon>
        <taxon>Bacillaceae</taxon>
        <taxon>Metabacillus</taxon>
    </lineage>
</organism>
<dbReference type="EMBL" id="SSNT01000005">
    <property type="protein sequence ID" value="THF80984.1"/>
    <property type="molecule type" value="Genomic_DNA"/>
</dbReference>
<feature type="domain" description="Acyl-CoA dehydrogenase/oxidase N-terminal" evidence="10">
    <location>
        <begin position="31"/>
        <end position="143"/>
    </location>
</feature>
<evidence type="ECO:0000256" key="4">
    <source>
        <dbReference type="ARBA" id="ARBA00022827"/>
    </source>
</evidence>
<dbReference type="InterPro" id="IPR037069">
    <property type="entry name" value="AcylCoA_DH/ox_N_sf"/>
</dbReference>
<dbReference type="InterPro" id="IPR036250">
    <property type="entry name" value="AcylCo_DH-like_C"/>
</dbReference>
<dbReference type="PROSITE" id="PS00073">
    <property type="entry name" value="ACYL_COA_DH_2"/>
    <property type="match status" value="1"/>
</dbReference>
<dbReference type="GO" id="GO:0050660">
    <property type="term" value="F:flavin adenine dinucleotide binding"/>
    <property type="evidence" value="ECO:0007669"/>
    <property type="project" value="InterPro"/>
</dbReference>
<dbReference type="InterPro" id="IPR013786">
    <property type="entry name" value="AcylCoA_DH/ox_N"/>
</dbReference>
<dbReference type="Gene3D" id="1.10.540.10">
    <property type="entry name" value="Acyl-CoA dehydrogenase/oxidase, N-terminal domain"/>
    <property type="match status" value="1"/>
</dbReference>
<evidence type="ECO:0000259" key="9">
    <source>
        <dbReference type="Pfam" id="PF02770"/>
    </source>
</evidence>
<evidence type="ECO:0000259" key="8">
    <source>
        <dbReference type="Pfam" id="PF00441"/>
    </source>
</evidence>
<evidence type="ECO:0000256" key="1">
    <source>
        <dbReference type="ARBA" id="ARBA00001974"/>
    </source>
</evidence>
<dbReference type="FunFam" id="1.20.140.10:FF:000019">
    <property type="entry name" value="Acyl-CoA dehydrogenase"/>
    <property type="match status" value="1"/>
</dbReference>
<evidence type="ECO:0000313" key="13">
    <source>
        <dbReference type="Proteomes" id="UP000310334"/>
    </source>
</evidence>
<dbReference type="Pfam" id="PF21263">
    <property type="entry name" value="Acyl-CoA-dh_C"/>
    <property type="match status" value="1"/>
</dbReference>